<accession>A0A0D9Z9G8</accession>
<feature type="domain" description="CCHC-type" evidence="2">
    <location>
        <begin position="53"/>
        <end position="67"/>
    </location>
</feature>
<dbReference type="Gene3D" id="4.10.60.10">
    <property type="entry name" value="Zinc finger, CCHC-type"/>
    <property type="match status" value="1"/>
</dbReference>
<evidence type="ECO:0000256" key="1">
    <source>
        <dbReference type="PROSITE-ProRule" id="PRU00047"/>
    </source>
</evidence>
<dbReference type="GO" id="GO:0003676">
    <property type="term" value="F:nucleic acid binding"/>
    <property type="evidence" value="ECO:0007669"/>
    <property type="project" value="InterPro"/>
</dbReference>
<dbReference type="InterPro" id="IPR001878">
    <property type="entry name" value="Znf_CCHC"/>
</dbReference>
<evidence type="ECO:0000313" key="4">
    <source>
        <dbReference type="Proteomes" id="UP000026961"/>
    </source>
</evidence>
<dbReference type="EnsemblPlants" id="OGLUM03G23730.1">
    <property type="protein sequence ID" value="OGLUM03G23730.1"/>
    <property type="gene ID" value="OGLUM03G23730"/>
</dbReference>
<dbReference type="Proteomes" id="UP000026961">
    <property type="component" value="Chromosome 3"/>
</dbReference>
<evidence type="ECO:0000313" key="3">
    <source>
        <dbReference type="EnsemblPlants" id="OGLUM03G23730.1"/>
    </source>
</evidence>
<organism evidence="3">
    <name type="scientific">Oryza glumipatula</name>
    <dbReference type="NCBI Taxonomy" id="40148"/>
    <lineage>
        <taxon>Eukaryota</taxon>
        <taxon>Viridiplantae</taxon>
        <taxon>Streptophyta</taxon>
        <taxon>Embryophyta</taxon>
        <taxon>Tracheophyta</taxon>
        <taxon>Spermatophyta</taxon>
        <taxon>Magnoliopsida</taxon>
        <taxon>Liliopsida</taxon>
        <taxon>Poales</taxon>
        <taxon>Poaceae</taxon>
        <taxon>BOP clade</taxon>
        <taxon>Oryzoideae</taxon>
        <taxon>Oryzeae</taxon>
        <taxon>Oryzinae</taxon>
        <taxon>Oryza</taxon>
    </lineage>
</organism>
<keyword evidence="1" id="KW-0862">Zinc</keyword>
<dbReference type="Pfam" id="PF00098">
    <property type="entry name" value="zf-CCHC"/>
    <property type="match status" value="1"/>
</dbReference>
<dbReference type="PROSITE" id="PS50158">
    <property type="entry name" value="ZF_CCHC"/>
    <property type="match status" value="1"/>
</dbReference>
<dbReference type="HOGENOM" id="CLU_165071_0_0_1"/>
<name>A0A0D9Z9G8_9ORYZ</name>
<keyword evidence="1" id="KW-0479">Metal-binding</keyword>
<sequence length="93" mass="10173">MLESNGNGGEEPSLARVLAALERNQSVNAMNQLKFLEAIATQLMNCPRNNVVCYNCDQIGHTRPNCPWKNLPSEVAKAQATGRVRVVRAPQPA</sequence>
<keyword evidence="1" id="KW-0863">Zinc-finger</keyword>
<reference evidence="3" key="2">
    <citation type="submission" date="2018-05" db="EMBL/GenBank/DDBJ databases">
        <title>OgluRS3 (Oryza glumaepatula Reference Sequence Version 3).</title>
        <authorList>
            <person name="Zhang J."/>
            <person name="Kudrna D."/>
            <person name="Lee S."/>
            <person name="Talag J."/>
            <person name="Welchert J."/>
            <person name="Wing R.A."/>
        </authorList>
    </citation>
    <scope>NUCLEOTIDE SEQUENCE [LARGE SCALE GENOMIC DNA]</scope>
</reference>
<dbReference type="InterPro" id="IPR036875">
    <property type="entry name" value="Znf_CCHC_sf"/>
</dbReference>
<evidence type="ECO:0000259" key="2">
    <source>
        <dbReference type="PROSITE" id="PS50158"/>
    </source>
</evidence>
<proteinExistence type="predicted"/>
<protein>
    <recommendedName>
        <fullName evidence="2">CCHC-type domain-containing protein</fullName>
    </recommendedName>
</protein>
<dbReference type="GO" id="GO:0008270">
    <property type="term" value="F:zinc ion binding"/>
    <property type="evidence" value="ECO:0007669"/>
    <property type="project" value="UniProtKB-KW"/>
</dbReference>
<reference evidence="3" key="1">
    <citation type="submission" date="2015-04" db="UniProtKB">
        <authorList>
            <consortium name="EnsemblPlants"/>
        </authorList>
    </citation>
    <scope>IDENTIFICATION</scope>
</reference>
<keyword evidence="4" id="KW-1185">Reference proteome</keyword>
<dbReference type="AlphaFoldDB" id="A0A0D9Z9G8"/>
<dbReference type="Gramene" id="OGLUM03G23730.1">
    <property type="protein sequence ID" value="OGLUM03G23730.1"/>
    <property type="gene ID" value="OGLUM03G23730"/>
</dbReference>
<dbReference type="SUPFAM" id="SSF57756">
    <property type="entry name" value="Retrovirus zinc finger-like domains"/>
    <property type="match status" value="1"/>
</dbReference>